<protein>
    <submittedName>
        <fullName evidence="2">NYN domain-containing protein</fullName>
    </submittedName>
</protein>
<dbReference type="Pfam" id="PF01936">
    <property type="entry name" value="NYN"/>
    <property type="match status" value="1"/>
</dbReference>
<dbReference type="EMBL" id="JAQLWO010000002">
    <property type="protein sequence ID" value="MDB7904812.1"/>
    <property type="molecule type" value="Genomic_DNA"/>
</dbReference>
<feature type="domain" description="NYN" evidence="1">
    <location>
        <begin position="3"/>
        <end position="185"/>
    </location>
</feature>
<accession>A0AAW6BYG9</accession>
<comment type="caution">
    <text evidence="2">The sequence shown here is derived from an EMBL/GenBank/DDBJ whole genome shotgun (WGS) entry which is preliminary data.</text>
</comment>
<evidence type="ECO:0000313" key="3">
    <source>
        <dbReference type="EMBL" id="MDB7933470.1"/>
    </source>
</evidence>
<dbReference type="AlphaFoldDB" id="A0AAW6BYG9"/>
<dbReference type="RefSeq" id="WP_195384046.1">
    <property type="nucleotide sequence ID" value="NZ_BAABXT010000001.1"/>
</dbReference>
<name>A0AAW6BYG9_FLAPL</name>
<organism evidence="2 4">
    <name type="scientific">Flavonifractor plautii</name>
    <name type="common">Fusobacterium plautii</name>
    <dbReference type="NCBI Taxonomy" id="292800"/>
    <lineage>
        <taxon>Bacteria</taxon>
        <taxon>Bacillati</taxon>
        <taxon>Bacillota</taxon>
        <taxon>Clostridia</taxon>
        <taxon>Eubacteriales</taxon>
        <taxon>Oscillospiraceae</taxon>
        <taxon>Flavonifractor</taxon>
    </lineage>
</organism>
<evidence type="ECO:0000313" key="2">
    <source>
        <dbReference type="EMBL" id="MDB7904812.1"/>
    </source>
</evidence>
<sequence>MRRVMVFIDFENFNIAVMSYYRSIGEPYPRLDYNKVPQEIVKLIPGGNELVKTFLCAPKPDDFLAQDERRAGTYRWINGLKNQPYFTVIEGRHVARPVSGQTFSTMDISDPTTYYVEEKGTDINMGTHILAKGFLNAYDTAVIVSGDTDYMPVLDVLNTIGKIAVCVGVKGQNMVKLKTHSDDIIILDEKYFGRCLRPPHTSQD</sequence>
<gene>
    <name evidence="2" type="ORF">PND83_02355</name>
    <name evidence="3" type="ORF">PNE06_10345</name>
</gene>
<proteinExistence type="predicted"/>
<dbReference type="EMBL" id="JAQLWV010000013">
    <property type="protein sequence ID" value="MDB7933470.1"/>
    <property type="molecule type" value="Genomic_DNA"/>
</dbReference>
<dbReference type="Proteomes" id="UP001211173">
    <property type="component" value="Unassembled WGS sequence"/>
</dbReference>
<evidence type="ECO:0000259" key="1">
    <source>
        <dbReference type="Pfam" id="PF01936"/>
    </source>
</evidence>
<evidence type="ECO:0000313" key="4">
    <source>
        <dbReference type="Proteomes" id="UP001211006"/>
    </source>
</evidence>
<reference evidence="2" key="1">
    <citation type="submission" date="2023-01" db="EMBL/GenBank/DDBJ databases">
        <title>Human gut microbiome strain richness.</title>
        <authorList>
            <person name="Chen-Liaw A."/>
        </authorList>
    </citation>
    <scope>NUCLEOTIDE SEQUENCE</scope>
    <source>
        <strain evidence="3">1001287st1_F4_1001285I_161205</strain>
        <strain evidence="2">2225st1_A6_2225SCRN_200828</strain>
    </source>
</reference>
<dbReference type="Proteomes" id="UP001211006">
    <property type="component" value="Unassembled WGS sequence"/>
</dbReference>
<dbReference type="GO" id="GO:0004540">
    <property type="term" value="F:RNA nuclease activity"/>
    <property type="evidence" value="ECO:0007669"/>
    <property type="project" value="InterPro"/>
</dbReference>
<dbReference type="Gene3D" id="3.40.50.1010">
    <property type="entry name" value="5'-nuclease"/>
    <property type="match status" value="1"/>
</dbReference>
<dbReference type="InterPro" id="IPR021139">
    <property type="entry name" value="NYN"/>
</dbReference>